<evidence type="ECO:0000313" key="1">
    <source>
        <dbReference type="EMBL" id="KEO89422.1"/>
    </source>
</evidence>
<proteinExistence type="predicted"/>
<organism evidence="1 2">
    <name type="scientific">Erythrobacter longus</name>
    <dbReference type="NCBI Taxonomy" id="1044"/>
    <lineage>
        <taxon>Bacteria</taxon>
        <taxon>Pseudomonadati</taxon>
        <taxon>Pseudomonadota</taxon>
        <taxon>Alphaproteobacteria</taxon>
        <taxon>Sphingomonadales</taxon>
        <taxon>Erythrobacteraceae</taxon>
        <taxon>Erythrobacter/Porphyrobacter group</taxon>
        <taxon>Erythrobacter</taxon>
    </lineage>
</organism>
<name>A0A074MUX3_ERYLO</name>
<gene>
    <name evidence="1" type="ORF">EH31_12305</name>
</gene>
<dbReference type="Proteomes" id="UP000027647">
    <property type="component" value="Unassembled WGS sequence"/>
</dbReference>
<comment type="caution">
    <text evidence="1">The sequence shown here is derived from an EMBL/GenBank/DDBJ whole genome shotgun (WGS) entry which is preliminary data.</text>
</comment>
<dbReference type="EMBL" id="JMIW01000005">
    <property type="protein sequence ID" value="KEO89422.1"/>
    <property type="molecule type" value="Genomic_DNA"/>
</dbReference>
<dbReference type="AlphaFoldDB" id="A0A074MUX3"/>
<accession>A0A074MUX3</accession>
<reference evidence="1 2" key="1">
    <citation type="submission" date="2014-04" db="EMBL/GenBank/DDBJ databases">
        <title>A comprehensive comparison of genomes of Erythrobacter spp. strains.</title>
        <authorList>
            <person name="Zheng Q."/>
        </authorList>
    </citation>
    <scope>NUCLEOTIDE SEQUENCE [LARGE SCALE GENOMIC DNA]</scope>
    <source>
        <strain evidence="1 2">DSM 6997</strain>
    </source>
</reference>
<sequence>MTLASTSTLTIGEMREFAGFTPAEQRYIKRSLDIGLSRCDAFRLWGRTEDENVAIRRQYVAYQDLRSLRGLVPQEGGIGEIECFVGKCIRIAAFDLGQERIESFSAFRFLYERLLGAQVRPYLPSVFCAAAALPLIRPDHRKVLLQSLSEAAATAPAWSERQPSFLPEYVEDVEAA</sequence>
<keyword evidence="2" id="KW-1185">Reference proteome</keyword>
<dbReference type="STRING" id="1044.EH31_12305"/>
<protein>
    <submittedName>
        <fullName evidence="1">Uncharacterized protein</fullName>
    </submittedName>
</protein>
<evidence type="ECO:0000313" key="2">
    <source>
        <dbReference type="Proteomes" id="UP000027647"/>
    </source>
</evidence>
<dbReference type="eggNOG" id="ENOG5031D88">
    <property type="taxonomic scope" value="Bacteria"/>
</dbReference>
<dbReference type="RefSeq" id="WP_034960567.1">
    <property type="nucleotide sequence ID" value="NZ_JMIW01000005.1"/>
</dbReference>
<dbReference type="OrthoDB" id="7423147at2"/>